<dbReference type="GO" id="GO:0009396">
    <property type="term" value="P:folic acid-containing compound biosynthetic process"/>
    <property type="evidence" value="ECO:0007669"/>
    <property type="project" value="TreeGrafter"/>
</dbReference>
<dbReference type="InterPro" id="IPR037171">
    <property type="entry name" value="NagB/RpiA_transferase-like"/>
</dbReference>
<dbReference type="Gene3D" id="3.40.50.10420">
    <property type="entry name" value="NagB/RpiA/CoA transferase-like"/>
    <property type="match status" value="1"/>
</dbReference>
<feature type="binding site" evidence="4">
    <location>
        <begin position="4"/>
        <end position="8"/>
    </location>
    <ligand>
        <name>ATP</name>
        <dbReference type="ChEBI" id="CHEBI:30616"/>
    </ligand>
</feature>
<dbReference type="PANTHER" id="PTHR23407:SF1">
    <property type="entry name" value="5-FORMYLTETRAHYDROFOLATE CYCLO-LIGASE"/>
    <property type="match status" value="1"/>
</dbReference>
<feature type="binding site" evidence="4">
    <location>
        <position position="55"/>
    </location>
    <ligand>
        <name>substrate</name>
    </ligand>
</feature>
<dbReference type="Pfam" id="PF01812">
    <property type="entry name" value="5-FTHF_cyc-lig"/>
    <property type="match status" value="1"/>
</dbReference>
<evidence type="ECO:0000256" key="5">
    <source>
        <dbReference type="RuleBase" id="RU361279"/>
    </source>
</evidence>
<dbReference type="GO" id="GO:0030272">
    <property type="term" value="F:5-formyltetrahydrofolate cyclo-ligase activity"/>
    <property type="evidence" value="ECO:0007669"/>
    <property type="project" value="UniProtKB-EC"/>
</dbReference>
<evidence type="ECO:0000313" key="7">
    <source>
        <dbReference type="Proteomes" id="UP000178086"/>
    </source>
</evidence>
<dbReference type="EMBL" id="MELI01000035">
    <property type="protein sequence ID" value="OFW34701.1"/>
    <property type="molecule type" value="Genomic_DNA"/>
</dbReference>
<comment type="catalytic activity">
    <reaction evidence="5">
        <text>(6S)-5-formyl-5,6,7,8-tetrahydrofolate + ATP = (6R)-5,10-methenyltetrahydrofolate + ADP + phosphate</text>
        <dbReference type="Rhea" id="RHEA:10488"/>
        <dbReference type="ChEBI" id="CHEBI:30616"/>
        <dbReference type="ChEBI" id="CHEBI:43474"/>
        <dbReference type="ChEBI" id="CHEBI:57455"/>
        <dbReference type="ChEBI" id="CHEBI:57457"/>
        <dbReference type="ChEBI" id="CHEBI:456216"/>
        <dbReference type="EC" id="6.3.3.2"/>
    </reaction>
</comment>
<reference evidence="6 7" key="1">
    <citation type="journal article" date="2016" name="Nat. Commun.">
        <title>Thousands of microbial genomes shed light on interconnected biogeochemical processes in an aquifer system.</title>
        <authorList>
            <person name="Anantharaman K."/>
            <person name="Brown C.T."/>
            <person name="Hug L.A."/>
            <person name="Sharon I."/>
            <person name="Castelle C.J."/>
            <person name="Probst A.J."/>
            <person name="Thomas B.C."/>
            <person name="Singh A."/>
            <person name="Wilkins M.J."/>
            <person name="Karaoz U."/>
            <person name="Brodie E.L."/>
            <person name="Williams K.H."/>
            <person name="Hubbard S.S."/>
            <person name="Banfield J.F."/>
        </authorList>
    </citation>
    <scope>NUCLEOTIDE SEQUENCE [LARGE SCALE GENOMIC DNA]</scope>
</reference>
<evidence type="ECO:0000256" key="1">
    <source>
        <dbReference type="ARBA" id="ARBA00010638"/>
    </source>
</evidence>
<comment type="cofactor">
    <cofactor evidence="5">
        <name>Mg(2+)</name>
        <dbReference type="ChEBI" id="CHEBI:18420"/>
    </cofactor>
</comment>
<dbReference type="PIRSF" id="PIRSF006806">
    <property type="entry name" value="FTHF_cligase"/>
    <property type="match status" value="1"/>
</dbReference>
<sequence length="203" mass="22702">MSPKRALRQRTSDKRNALCPEDRESRAALIRERLFAQPEFEQSSYILFYAAFGSEVPTLTMLEASLKAGKKVALPITDTENNSLVLRGVDDLSTLFVSKYGIPEPVVACTCDCAPTEIDLVIVPGMVFDECGNRIGYGGGYYDRFLSQVEAAIPRLSIAYELQIVPLIPKESHDLPVDKIITERRVIVAEESRRLRGESIWGY</sequence>
<dbReference type="SUPFAM" id="SSF100950">
    <property type="entry name" value="NagB/RpiA/CoA transferase-like"/>
    <property type="match status" value="1"/>
</dbReference>
<dbReference type="AlphaFoldDB" id="A0A1F2UP12"/>
<accession>A0A1F2UP12</accession>
<protein>
    <recommendedName>
        <fullName evidence="5">5-formyltetrahydrofolate cyclo-ligase</fullName>
        <ecNumber evidence="5">6.3.3.2</ecNumber>
    </recommendedName>
</protein>
<dbReference type="PANTHER" id="PTHR23407">
    <property type="entry name" value="ATPASE INHIBITOR/5-FORMYLTETRAHYDROFOLATE CYCLO-LIGASE"/>
    <property type="match status" value="1"/>
</dbReference>
<gene>
    <name evidence="6" type="ORF">A2074_01500</name>
</gene>
<organism evidence="6 7">
    <name type="scientific">Candidatus Aquicultor primus</name>
    <dbReference type="NCBI Taxonomy" id="1797195"/>
    <lineage>
        <taxon>Bacteria</taxon>
        <taxon>Bacillati</taxon>
        <taxon>Actinomycetota</taxon>
        <taxon>Candidatus Aquicultoria</taxon>
        <taxon>Candidatus Aquicultorales</taxon>
        <taxon>Candidatus Aquicultoraceae</taxon>
        <taxon>Candidatus Aquicultor</taxon>
    </lineage>
</organism>
<comment type="caution">
    <text evidence="6">The sequence shown here is derived from an EMBL/GenBank/DDBJ whole genome shotgun (WGS) entry which is preliminary data.</text>
</comment>
<dbReference type="NCBIfam" id="TIGR02727">
    <property type="entry name" value="MTHFS_bact"/>
    <property type="match status" value="1"/>
</dbReference>
<name>A0A1F2UP12_9ACTN</name>
<dbReference type="Proteomes" id="UP000178086">
    <property type="component" value="Unassembled WGS sequence"/>
</dbReference>
<evidence type="ECO:0000256" key="4">
    <source>
        <dbReference type="PIRSR" id="PIRSR006806-1"/>
    </source>
</evidence>
<dbReference type="InterPro" id="IPR002698">
    <property type="entry name" value="FTHF_cligase"/>
</dbReference>
<evidence type="ECO:0000256" key="2">
    <source>
        <dbReference type="ARBA" id="ARBA00022741"/>
    </source>
</evidence>
<dbReference type="InterPro" id="IPR024185">
    <property type="entry name" value="FTHF_cligase-like_sf"/>
</dbReference>
<dbReference type="GO" id="GO:0005524">
    <property type="term" value="F:ATP binding"/>
    <property type="evidence" value="ECO:0007669"/>
    <property type="project" value="UniProtKB-KW"/>
</dbReference>
<keyword evidence="2 4" id="KW-0547">Nucleotide-binding</keyword>
<evidence type="ECO:0000256" key="3">
    <source>
        <dbReference type="ARBA" id="ARBA00022840"/>
    </source>
</evidence>
<comment type="similarity">
    <text evidence="1 5">Belongs to the 5-formyltetrahydrofolate cyclo-ligase family.</text>
</comment>
<feature type="binding site" evidence="4">
    <location>
        <begin position="134"/>
        <end position="142"/>
    </location>
    <ligand>
        <name>ATP</name>
        <dbReference type="ChEBI" id="CHEBI:30616"/>
    </ligand>
</feature>
<keyword evidence="5" id="KW-0460">Magnesium</keyword>
<keyword evidence="6" id="KW-0436">Ligase</keyword>
<proteinExistence type="inferred from homology"/>
<dbReference type="GO" id="GO:0035999">
    <property type="term" value="P:tetrahydrofolate interconversion"/>
    <property type="evidence" value="ECO:0007669"/>
    <property type="project" value="TreeGrafter"/>
</dbReference>
<keyword evidence="3 4" id="KW-0067">ATP-binding</keyword>
<dbReference type="EC" id="6.3.3.2" evidence="5"/>
<evidence type="ECO:0000313" key="6">
    <source>
        <dbReference type="EMBL" id="OFW34701.1"/>
    </source>
</evidence>
<dbReference type="GO" id="GO:0046872">
    <property type="term" value="F:metal ion binding"/>
    <property type="evidence" value="ECO:0007669"/>
    <property type="project" value="UniProtKB-KW"/>
</dbReference>
<keyword evidence="5" id="KW-0479">Metal-binding</keyword>